<comment type="similarity">
    <text evidence="1">Belongs to the SPATS2 family.</text>
</comment>
<dbReference type="AlphaFoldDB" id="A0A8S1GS88"/>
<dbReference type="PANTHER" id="PTHR15623">
    <property type="entry name" value="SPERMATOGENESIS-ASSOCIATED SERINE-RICH PROTEIN 2-RELATED"/>
    <property type="match status" value="1"/>
</dbReference>
<feature type="region of interest" description="Disordered" evidence="2">
    <location>
        <begin position="320"/>
        <end position="355"/>
    </location>
</feature>
<evidence type="ECO:0000256" key="1">
    <source>
        <dbReference type="ARBA" id="ARBA00007105"/>
    </source>
</evidence>
<name>A0A8S1GS88_9PELO</name>
<dbReference type="EMBL" id="CAJGYM010000001">
    <property type="protein sequence ID" value="CAD6184600.1"/>
    <property type="molecule type" value="Genomic_DNA"/>
</dbReference>
<dbReference type="OrthoDB" id="6136201at2759"/>
<reference evidence="3" key="1">
    <citation type="submission" date="2020-10" db="EMBL/GenBank/DDBJ databases">
        <authorList>
            <person name="Kikuchi T."/>
        </authorList>
    </citation>
    <scope>NUCLEOTIDE SEQUENCE</scope>
    <source>
        <strain evidence="3">NKZ352</strain>
    </source>
</reference>
<proteinExistence type="inferred from homology"/>
<gene>
    <name evidence="3" type="ORF">CAUJ_LOCUS519</name>
</gene>
<evidence type="ECO:0000256" key="2">
    <source>
        <dbReference type="SAM" id="MobiDB-lite"/>
    </source>
</evidence>
<keyword evidence="4" id="KW-1185">Reference proteome</keyword>
<dbReference type="InterPro" id="IPR009816">
    <property type="entry name" value="SPATS2-like"/>
</dbReference>
<dbReference type="SUPFAM" id="SSF46934">
    <property type="entry name" value="UBA-like"/>
    <property type="match status" value="1"/>
</dbReference>
<dbReference type="PANTHER" id="PTHR15623:SF11">
    <property type="entry name" value="SPERMATOGENESIS-ASSOCIATED SERINE-RICH PROTEIN 2"/>
    <property type="match status" value="1"/>
</dbReference>
<evidence type="ECO:0000313" key="4">
    <source>
        <dbReference type="Proteomes" id="UP000835052"/>
    </source>
</evidence>
<dbReference type="GO" id="GO:0005737">
    <property type="term" value="C:cytoplasm"/>
    <property type="evidence" value="ECO:0007669"/>
    <property type="project" value="TreeGrafter"/>
</dbReference>
<dbReference type="InterPro" id="IPR009060">
    <property type="entry name" value="UBA-like_sf"/>
</dbReference>
<accession>A0A8S1GS88</accession>
<comment type="caution">
    <text evidence="3">The sequence shown here is derived from an EMBL/GenBank/DDBJ whole genome shotgun (WGS) entry which is preliminary data.</text>
</comment>
<protein>
    <submittedName>
        <fullName evidence="3">Uncharacterized protein</fullName>
    </submittedName>
</protein>
<feature type="compositionally biased region" description="Basic and acidic residues" evidence="2">
    <location>
        <begin position="333"/>
        <end position="346"/>
    </location>
</feature>
<feature type="region of interest" description="Disordered" evidence="2">
    <location>
        <begin position="238"/>
        <end position="281"/>
    </location>
</feature>
<feature type="region of interest" description="Disordered" evidence="2">
    <location>
        <begin position="89"/>
        <end position="108"/>
    </location>
</feature>
<dbReference type="Proteomes" id="UP000835052">
    <property type="component" value="Unassembled WGS sequence"/>
</dbReference>
<sequence>MGFFKSFSSSVTRPRRVPTNLQFSTMSKESEKKIMAEKVAKVREVVNGVNNNDIIMVLHSFDLNVEKTIQAFCDGGASGILDDWVRPGAPAGNKNKNKKKKAKSSAPALQAVSISVPSTATVSQNTAIASSAPPRVDELNAANALPKSNNISTVKAHANNGTSRDTGSDFGELSEAFKFIRTAIGQREKELQSVYKNSPNAKILFDTTDLIRAISTFGKSVTERKPVVNNDVVSKTVSPTPAPVAPMKHATSQSSISSSVGADSGVNLSPTHKEDKKAKPQTIVTGGIQMSSEGLSPEQLAALQQSLQLQLAARGLDASVLTSSDSVVRRSRNKQEGKKGAPKEKQNSQPKLSIL</sequence>
<evidence type="ECO:0000313" key="3">
    <source>
        <dbReference type="EMBL" id="CAD6184600.1"/>
    </source>
</evidence>
<organism evidence="3 4">
    <name type="scientific">Caenorhabditis auriculariae</name>
    <dbReference type="NCBI Taxonomy" id="2777116"/>
    <lineage>
        <taxon>Eukaryota</taxon>
        <taxon>Metazoa</taxon>
        <taxon>Ecdysozoa</taxon>
        <taxon>Nematoda</taxon>
        <taxon>Chromadorea</taxon>
        <taxon>Rhabditida</taxon>
        <taxon>Rhabditina</taxon>
        <taxon>Rhabditomorpha</taxon>
        <taxon>Rhabditoidea</taxon>
        <taxon>Rhabditidae</taxon>
        <taxon>Peloderinae</taxon>
        <taxon>Caenorhabditis</taxon>
    </lineage>
</organism>